<dbReference type="CDD" id="cd17748">
    <property type="entry name" value="BRCT_DNA_ligase_like"/>
    <property type="match status" value="1"/>
</dbReference>
<dbReference type="Pfam" id="PF03120">
    <property type="entry name" value="OB_DNA_ligase"/>
    <property type="match status" value="1"/>
</dbReference>
<dbReference type="InterPro" id="IPR001357">
    <property type="entry name" value="BRCT_dom"/>
</dbReference>
<dbReference type="CDD" id="cd00114">
    <property type="entry name" value="LIGANc"/>
    <property type="match status" value="1"/>
</dbReference>
<evidence type="ECO:0000256" key="10">
    <source>
        <dbReference type="ARBA" id="ARBA00023211"/>
    </source>
</evidence>
<keyword evidence="3 12" id="KW-0235">DNA replication</keyword>
<evidence type="ECO:0000256" key="3">
    <source>
        <dbReference type="ARBA" id="ARBA00022705"/>
    </source>
</evidence>
<name>A0A084U2R8_MALIO</name>
<dbReference type="Pfam" id="PF03119">
    <property type="entry name" value="DNA_ligase_ZBD"/>
    <property type="match status" value="1"/>
</dbReference>
<dbReference type="GeneID" id="96866896"/>
<dbReference type="InterPro" id="IPR004149">
    <property type="entry name" value="Znf_DNAligase_C4"/>
</dbReference>
<dbReference type="InterPro" id="IPR013839">
    <property type="entry name" value="DNAligase_adenylation"/>
</dbReference>
<evidence type="ECO:0000256" key="11">
    <source>
        <dbReference type="ARBA" id="ARBA00034005"/>
    </source>
</evidence>
<dbReference type="RefSeq" id="WP_004025079.1">
    <property type="nucleotide sequence ID" value="NZ_AWQU01000088.1"/>
</dbReference>
<feature type="binding site" evidence="12">
    <location>
        <begin position="83"/>
        <end position="84"/>
    </location>
    <ligand>
        <name>NAD(+)</name>
        <dbReference type="ChEBI" id="CHEBI:57540"/>
    </ligand>
</feature>
<evidence type="ECO:0000256" key="8">
    <source>
        <dbReference type="ARBA" id="ARBA00023027"/>
    </source>
</evidence>
<dbReference type="PROSITE" id="PS50172">
    <property type="entry name" value="BRCT"/>
    <property type="match status" value="1"/>
</dbReference>
<dbReference type="Gene3D" id="3.40.50.10190">
    <property type="entry name" value="BRCT domain"/>
    <property type="match status" value="1"/>
</dbReference>
<evidence type="ECO:0000256" key="12">
    <source>
        <dbReference type="HAMAP-Rule" id="MF_01588"/>
    </source>
</evidence>
<dbReference type="FunFam" id="3.30.470.30:FF:000001">
    <property type="entry name" value="DNA ligase"/>
    <property type="match status" value="1"/>
</dbReference>
<dbReference type="NCBIfam" id="NF005932">
    <property type="entry name" value="PRK07956.1"/>
    <property type="match status" value="1"/>
</dbReference>
<keyword evidence="2 12" id="KW-0436">Ligase</keyword>
<dbReference type="Pfam" id="PF01653">
    <property type="entry name" value="DNA_ligase_aden"/>
    <property type="match status" value="1"/>
</dbReference>
<dbReference type="EC" id="6.5.1.2" evidence="12"/>
<dbReference type="PANTHER" id="PTHR23389:SF9">
    <property type="entry name" value="DNA LIGASE"/>
    <property type="match status" value="1"/>
</dbReference>
<dbReference type="Gene3D" id="1.10.150.20">
    <property type="entry name" value="5' to 3' exonuclease, C-terminal subdomain"/>
    <property type="match status" value="2"/>
</dbReference>
<dbReference type="Gene3D" id="1.10.287.610">
    <property type="entry name" value="Helix hairpin bin"/>
    <property type="match status" value="1"/>
</dbReference>
<evidence type="ECO:0000256" key="1">
    <source>
        <dbReference type="ARBA" id="ARBA00004067"/>
    </source>
</evidence>
<evidence type="ECO:0000256" key="6">
    <source>
        <dbReference type="ARBA" id="ARBA00022833"/>
    </source>
</evidence>
<evidence type="ECO:0000256" key="9">
    <source>
        <dbReference type="ARBA" id="ARBA00023204"/>
    </source>
</evidence>
<comment type="catalytic activity">
    <reaction evidence="11 12">
        <text>NAD(+) + (deoxyribonucleotide)n-3'-hydroxyl + 5'-phospho-(deoxyribonucleotide)m = (deoxyribonucleotide)n+m + AMP + beta-nicotinamide D-nucleotide.</text>
        <dbReference type="EC" id="6.5.1.2"/>
    </reaction>
</comment>
<dbReference type="GO" id="GO:0046872">
    <property type="term" value="F:metal ion binding"/>
    <property type="evidence" value="ECO:0007669"/>
    <property type="project" value="UniProtKB-KW"/>
</dbReference>
<dbReference type="SUPFAM" id="SSF47781">
    <property type="entry name" value="RuvA domain 2-like"/>
    <property type="match status" value="1"/>
</dbReference>
<feature type="binding site" evidence="12">
    <location>
        <position position="137"/>
    </location>
    <ligand>
        <name>NAD(+)</name>
        <dbReference type="ChEBI" id="CHEBI:57540"/>
    </ligand>
</feature>
<dbReference type="SUPFAM" id="SSF50249">
    <property type="entry name" value="Nucleic acid-binding proteins"/>
    <property type="match status" value="1"/>
</dbReference>
<dbReference type="GO" id="GO:0006281">
    <property type="term" value="P:DNA repair"/>
    <property type="evidence" value="ECO:0007669"/>
    <property type="project" value="UniProtKB-KW"/>
</dbReference>
<dbReference type="PANTHER" id="PTHR23389">
    <property type="entry name" value="CHROMOSOME TRANSMISSION FIDELITY FACTOR 18"/>
    <property type="match status" value="1"/>
</dbReference>
<evidence type="ECO:0000256" key="5">
    <source>
        <dbReference type="ARBA" id="ARBA00022763"/>
    </source>
</evidence>
<organism evidence="14 15">
    <name type="scientific">Malacoplasma iowae DK-CPA</name>
    <dbReference type="NCBI Taxonomy" id="1394179"/>
    <lineage>
        <taxon>Bacteria</taxon>
        <taxon>Bacillati</taxon>
        <taxon>Mycoplasmatota</taxon>
        <taxon>Mycoplasmoidales</taxon>
        <taxon>Mycoplasmoidaceae</taxon>
        <taxon>Malacoplasma</taxon>
    </lineage>
</organism>
<dbReference type="GO" id="GO:0006260">
    <property type="term" value="P:DNA replication"/>
    <property type="evidence" value="ECO:0007669"/>
    <property type="project" value="UniProtKB-KW"/>
</dbReference>
<dbReference type="InterPro" id="IPR036420">
    <property type="entry name" value="BRCT_dom_sf"/>
</dbReference>
<reference evidence="14 15" key="1">
    <citation type="journal article" date="2014" name="PLoS ONE">
        <title>Reduction of Hydrogen Peroxide Accumulation and Toxicity by a Catalase from Mycoplasma iowae.</title>
        <authorList>
            <person name="Pritchard R.E."/>
            <person name="Prassinos A.J."/>
            <person name="Osborne J.D."/>
            <person name="Raviv Z."/>
            <person name="Balish M.F."/>
        </authorList>
    </citation>
    <scope>NUCLEOTIDE SEQUENCE [LARGE SCALE GENOMIC DNA]</scope>
    <source>
        <strain evidence="14 15">DK-CPA</strain>
    </source>
</reference>
<dbReference type="Pfam" id="PF00533">
    <property type="entry name" value="BRCT"/>
    <property type="match status" value="1"/>
</dbReference>
<dbReference type="EMBL" id="AWQU01000088">
    <property type="protein sequence ID" value="KFB07254.1"/>
    <property type="molecule type" value="Genomic_DNA"/>
</dbReference>
<feature type="binding site" evidence="12">
    <location>
        <position position="403"/>
    </location>
    <ligand>
        <name>Zn(2+)</name>
        <dbReference type="ChEBI" id="CHEBI:29105"/>
    </ligand>
</feature>
<evidence type="ECO:0000313" key="15">
    <source>
        <dbReference type="Proteomes" id="UP000028523"/>
    </source>
</evidence>
<feature type="binding site" evidence="12">
    <location>
        <position position="421"/>
    </location>
    <ligand>
        <name>Zn(2+)</name>
        <dbReference type="ChEBI" id="CHEBI:29105"/>
    </ligand>
</feature>
<dbReference type="FunFam" id="1.10.150.20:FF:000007">
    <property type="entry name" value="DNA ligase"/>
    <property type="match status" value="1"/>
</dbReference>
<dbReference type="PIRSF" id="PIRSF001604">
    <property type="entry name" value="LigA"/>
    <property type="match status" value="1"/>
</dbReference>
<feature type="binding site" evidence="12">
    <location>
        <begin position="34"/>
        <end position="38"/>
    </location>
    <ligand>
        <name>NAD(+)</name>
        <dbReference type="ChEBI" id="CHEBI:57540"/>
    </ligand>
</feature>
<keyword evidence="8 12" id="KW-0520">NAD</keyword>
<sequence length="668" mass="76543">MNKENIKKEIEILKQNLKQWEYEYYGLENPTVSDYEYDQALKKLISLEIAYPEFKTDDSPSNRVGGYISEKFSKVKHKYPMLSLSNAFDKNDLIKFDADIKKELNVKEVEYVVEPKIDGLSISLIYKNGKLLQAITRGDGVIGEDVTANVKTIKTIPLTIDYQDEIEIRGEIFLTKADFLKINNDKNLIKKFANARNAASGSLRNLDTSITASRNLTGYFYYVPNSRQLNINKQYDVLKWLSDHKILTSKDIIKAKNIDEVIQRVEELTKLRDSFKYDIDGIVIKVNNIDWYEEIGYTSKFPKWATAYKFPANIKTSTLNSIDVTVGRTGRINFIANITPIELDGSIISKATLHNAEYIIEKDIRINDVVEIYKAGDIIPKIIKPIKEERNKNSVEWKPPLHCPCCNSVLVKFENEVDQYCINTNCEDKIIQQISHFCSRDAMNVDGLSEAIIEKFYKNNLINNVADLYEIKNKKEAILNLDILIKEKAFNNIVNAIEKTKENSLEKLIFGLGIRHVGFNVAKLVAKRFKSINGIINASVDDILSIGEVGEKIAISITNWFNDIDNIKTIKRLKEYGVNFNYINEYADFVVSPENEKYKNKSFVITGSFEKNRNEIKNILESVYHAKVTSSVTKNTDYLIIGNSPTQNKIEKAKSLNIPIIEKPFWNN</sequence>
<dbReference type="InterPro" id="IPR018239">
    <property type="entry name" value="DNA_ligase_AS"/>
</dbReference>
<dbReference type="NCBIfam" id="TIGR00575">
    <property type="entry name" value="dnlj"/>
    <property type="match status" value="1"/>
</dbReference>
<keyword evidence="4 12" id="KW-0479">Metal-binding</keyword>
<feature type="binding site" evidence="12">
    <location>
        <position position="171"/>
    </location>
    <ligand>
        <name>NAD(+)</name>
        <dbReference type="ChEBI" id="CHEBI:57540"/>
    </ligand>
</feature>
<keyword evidence="9 12" id="KW-0234">DNA repair</keyword>
<comment type="similarity">
    <text evidence="12">Belongs to the NAD-dependent DNA ligase family. LigA subfamily.</text>
</comment>
<dbReference type="SUPFAM" id="SSF56091">
    <property type="entry name" value="DNA ligase/mRNA capping enzyme, catalytic domain"/>
    <property type="match status" value="1"/>
</dbReference>
<feature type="active site" description="N6-AMP-lysine intermediate" evidence="12">
    <location>
        <position position="116"/>
    </location>
</feature>
<dbReference type="InterPro" id="IPR004150">
    <property type="entry name" value="NAD_DNA_ligase_OB"/>
</dbReference>
<keyword evidence="6 12" id="KW-0862">Zinc</keyword>
<keyword evidence="7 12" id="KW-0460">Magnesium</keyword>
<dbReference type="Gene3D" id="6.20.10.30">
    <property type="match status" value="1"/>
</dbReference>
<keyword evidence="15" id="KW-1185">Reference proteome</keyword>
<evidence type="ECO:0000256" key="4">
    <source>
        <dbReference type="ARBA" id="ARBA00022723"/>
    </source>
</evidence>
<dbReference type="InterPro" id="IPR041663">
    <property type="entry name" value="DisA/LigA_HHH"/>
</dbReference>
<feature type="binding site" evidence="12">
    <location>
        <position position="285"/>
    </location>
    <ligand>
        <name>NAD(+)</name>
        <dbReference type="ChEBI" id="CHEBI:57540"/>
    </ligand>
</feature>
<evidence type="ECO:0000256" key="2">
    <source>
        <dbReference type="ARBA" id="ARBA00022598"/>
    </source>
</evidence>
<gene>
    <name evidence="12 14" type="primary">ligA</name>
    <name evidence="14" type="ORF">P271_81</name>
</gene>
<accession>A0A084U2R8</accession>
<dbReference type="InterPro" id="IPR013840">
    <property type="entry name" value="DNAligase_N"/>
</dbReference>
<dbReference type="InterPro" id="IPR001679">
    <property type="entry name" value="DNA_ligase"/>
</dbReference>
<dbReference type="InterPro" id="IPR010994">
    <property type="entry name" value="RuvA_2-like"/>
</dbReference>
<dbReference type="HAMAP" id="MF_01588">
    <property type="entry name" value="DNA_ligase_A"/>
    <property type="match status" value="1"/>
</dbReference>
<comment type="function">
    <text evidence="1 12">DNA ligase that catalyzes the formation of phosphodiester linkages between 5'-phosphoryl and 3'-hydroxyl groups in double-stranded DNA using NAD as a coenzyme and as the energy source for the reaction. It is essential for DNA replication and repair of damaged DNA.</text>
</comment>
<comment type="caution">
    <text evidence="14">The sequence shown here is derived from an EMBL/GenBank/DDBJ whole genome shotgun (WGS) entry which is preliminary data.</text>
</comment>
<protein>
    <recommendedName>
        <fullName evidence="12">DNA ligase</fullName>
        <ecNumber evidence="12">6.5.1.2</ecNumber>
    </recommendedName>
    <alternativeName>
        <fullName evidence="12">Polydeoxyribonucleotide synthase [NAD(+)]</fullName>
    </alternativeName>
</protein>
<dbReference type="Gene3D" id="2.40.50.140">
    <property type="entry name" value="Nucleic acid-binding proteins"/>
    <property type="match status" value="1"/>
</dbReference>
<feature type="binding site" evidence="12">
    <location>
        <position position="426"/>
    </location>
    <ligand>
        <name>Zn(2+)</name>
        <dbReference type="ChEBI" id="CHEBI:29105"/>
    </ligand>
</feature>
<feature type="binding site" evidence="12">
    <location>
        <position position="406"/>
    </location>
    <ligand>
        <name>Zn(2+)</name>
        <dbReference type="ChEBI" id="CHEBI:29105"/>
    </ligand>
</feature>
<evidence type="ECO:0000256" key="7">
    <source>
        <dbReference type="ARBA" id="ARBA00022842"/>
    </source>
</evidence>
<dbReference type="Proteomes" id="UP000028523">
    <property type="component" value="Unassembled WGS sequence"/>
</dbReference>
<dbReference type="GO" id="GO:0003911">
    <property type="term" value="F:DNA ligase (NAD+) activity"/>
    <property type="evidence" value="ECO:0007669"/>
    <property type="project" value="UniProtKB-UniRule"/>
</dbReference>
<comment type="cofactor">
    <cofactor evidence="12">
        <name>Mg(2+)</name>
        <dbReference type="ChEBI" id="CHEBI:18420"/>
    </cofactor>
    <cofactor evidence="12">
        <name>Mn(2+)</name>
        <dbReference type="ChEBI" id="CHEBI:29035"/>
    </cofactor>
</comment>
<dbReference type="GO" id="GO:0005829">
    <property type="term" value="C:cytosol"/>
    <property type="evidence" value="ECO:0007669"/>
    <property type="project" value="TreeGrafter"/>
</dbReference>
<keyword evidence="10 12" id="KW-0464">Manganese</keyword>
<feature type="domain" description="BRCT" evidence="13">
    <location>
        <begin position="593"/>
        <end position="668"/>
    </location>
</feature>
<dbReference type="Gene3D" id="3.30.470.30">
    <property type="entry name" value="DNA ligase/mRNA capping enzyme"/>
    <property type="match status" value="1"/>
</dbReference>
<dbReference type="SMART" id="SM00532">
    <property type="entry name" value="LIGANc"/>
    <property type="match status" value="1"/>
</dbReference>
<feature type="binding site" evidence="12">
    <location>
        <position position="309"/>
    </location>
    <ligand>
        <name>NAD(+)</name>
        <dbReference type="ChEBI" id="CHEBI:57540"/>
    </ligand>
</feature>
<dbReference type="PROSITE" id="PS01055">
    <property type="entry name" value="DNA_LIGASE_N1"/>
    <property type="match status" value="1"/>
</dbReference>
<dbReference type="Pfam" id="PF12826">
    <property type="entry name" value="HHH_2"/>
    <property type="match status" value="1"/>
</dbReference>
<keyword evidence="5 12" id="KW-0227">DNA damage</keyword>
<evidence type="ECO:0000313" key="14">
    <source>
        <dbReference type="EMBL" id="KFB07254.1"/>
    </source>
</evidence>
<dbReference type="InterPro" id="IPR012340">
    <property type="entry name" value="NA-bd_OB-fold"/>
</dbReference>
<evidence type="ECO:0000259" key="13">
    <source>
        <dbReference type="PROSITE" id="PS50172"/>
    </source>
</evidence>
<proteinExistence type="inferred from homology"/>
<feature type="binding site" evidence="12">
    <location>
        <position position="114"/>
    </location>
    <ligand>
        <name>NAD(+)</name>
        <dbReference type="ChEBI" id="CHEBI:57540"/>
    </ligand>
</feature>
<dbReference type="AlphaFoldDB" id="A0A084U2R8"/>
<dbReference type="SUPFAM" id="SSF52113">
    <property type="entry name" value="BRCT domain"/>
    <property type="match status" value="1"/>
</dbReference>